<evidence type="ECO:0000259" key="3">
    <source>
        <dbReference type="SMART" id="SM00560"/>
    </source>
</evidence>
<dbReference type="Gene3D" id="2.60.120.200">
    <property type="match status" value="1"/>
</dbReference>
<gene>
    <name evidence="4" type="ORF">EOE18_16105</name>
</gene>
<evidence type="ECO:0000256" key="2">
    <source>
        <dbReference type="ARBA" id="ARBA00023157"/>
    </source>
</evidence>
<evidence type="ECO:0000256" key="1">
    <source>
        <dbReference type="ARBA" id="ARBA00022729"/>
    </source>
</evidence>
<comment type="caution">
    <text evidence="4">The sequence shown here is derived from an EMBL/GenBank/DDBJ whole genome shotgun (WGS) entry which is preliminary data.</text>
</comment>
<dbReference type="EMBL" id="SACO01000016">
    <property type="protein sequence ID" value="RVU03387.1"/>
    <property type="molecule type" value="Genomic_DNA"/>
</dbReference>
<dbReference type="Proteomes" id="UP000282837">
    <property type="component" value="Unassembled WGS sequence"/>
</dbReference>
<feature type="domain" description="LamG-like jellyroll fold" evidence="3">
    <location>
        <begin position="70"/>
        <end position="207"/>
    </location>
</feature>
<keyword evidence="2" id="KW-1015">Disulfide bond</keyword>
<dbReference type="OrthoDB" id="851894at2"/>
<name>A0A3S2UQ93_9SPHN</name>
<dbReference type="SUPFAM" id="SSF49899">
    <property type="entry name" value="Concanavalin A-like lectins/glucanases"/>
    <property type="match status" value="1"/>
</dbReference>
<reference evidence="4 5" key="1">
    <citation type="submission" date="2019-01" db="EMBL/GenBank/DDBJ databases">
        <authorList>
            <person name="Chen W.-M."/>
        </authorList>
    </citation>
    <scope>NUCLEOTIDE SEQUENCE [LARGE SCALE GENOMIC DNA]</scope>
    <source>
        <strain evidence="4 5">FSY-9</strain>
    </source>
</reference>
<organism evidence="4 5">
    <name type="scientific">Novosphingobium umbonatum</name>
    <dbReference type="NCBI Taxonomy" id="1908524"/>
    <lineage>
        <taxon>Bacteria</taxon>
        <taxon>Pseudomonadati</taxon>
        <taxon>Pseudomonadota</taxon>
        <taxon>Alphaproteobacteria</taxon>
        <taxon>Sphingomonadales</taxon>
        <taxon>Sphingomonadaceae</taxon>
        <taxon>Novosphingobium</taxon>
    </lineage>
</organism>
<evidence type="ECO:0000313" key="4">
    <source>
        <dbReference type="EMBL" id="RVU03387.1"/>
    </source>
</evidence>
<sequence length="225" mass="24405">MAALAGVILAAPLQARQTVWRFDRTDRLGGLATTVLGHPAVLRDAGHKAVLFDGVGDALLVGAHPLAGAGQFTVEAMLRPDGGAFEQRWLHLASDDPVSQTRIMFEIRVTKDGWYLDAFIKGKGYAQVLIDPAKLHPLGRWYHVAQSFDGTTYRSYVNGVLEGEAKVAGFSPQPEGSSAVGMRMNRVNFFQGAIRSIRFTDRALSPARFHKGGIQPEPMAAPKLP</sequence>
<keyword evidence="1" id="KW-0732">Signal</keyword>
<keyword evidence="5" id="KW-1185">Reference proteome</keyword>
<protein>
    <submittedName>
        <fullName evidence="4">LamG domain-containing protein</fullName>
    </submittedName>
</protein>
<dbReference type="InterPro" id="IPR013320">
    <property type="entry name" value="ConA-like_dom_sf"/>
</dbReference>
<evidence type="ECO:0000313" key="5">
    <source>
        <dbReference type="Proteomes" id="UP000282837"/>
    </source>
</evidence>
<dbReference type="SMART" id="SM00560">
    <property type="entry name" value="LamGL"/>
    <property type="match status" value="1"/>
</dbReference>
<dbReference type="Pfam" id="PF13385">
    <property type="entry name" value="Laminin_G_3"/>
    <property type="match status" value="1"/>
</dbReference>
<proteinExistence type="predicted"/>
<dbReference type="InterPro" id="IPR006558">
    <property type="entry name" value="LamG-like"/>
</dbReference>
<accession>A0A3S2UQ93</accession>
<dbReference type="AlphaFoldDB" id="A0A3S2UQ93"/>